<dbReference type="KEGG" id="fas:105271473"/>
<dbReference type="PANTHER" id="PTHR13526:SF8">
    <property type="entry name" value="TRANSCRIPTION FACTOR SPT20 HOMOLOG"/>
    <property type="match status" value="1"/>
</dbReference>
<dbReference type="AlphaFoldDB" id="A0A9R1TLU0"/>
<comment type="similarity">
    <text evidence="1">Belongs to the SPT20 family.</text>
</comment>
<dbReference type="GO" id="GO:0000124">
    <property type="term" value="C:SAGA complex"/>
    <property type="evidence" value="ECO:0007669"/>
    <property type="project" value="InterPro"/>
</dbReference>
<feature type="region of interest" description="Disordered" evidence="2">
    <location>
        <begin position="361"/>
        <end position="392"/>
    </location>
</feature>
<feature type="region of interest" description="Disordered" evidence="2">
    <location>
        <begin position="309"/>
        <end position="345"/>
    </location>
</feature>
<feature type="region of interest" description="Disordered" evidence="2">
    <location>
        <begin position="906"/>
        <end position="931"/>
    </location>
</feature>
<gene>
    <name evidence="5" type="primary">Spt20</name>
</gene>
<dbReference type="Pfam" id="PF12090">
    <property type="entry name" value="Spt20_SEP"/>
    <property type="match status" value="1"/>
</dbReference>
<feature type="region of interest" description="Disordered" evidence="2">
    <location>
        <begin position="1195"/>
        <end position="1219"/>
    </location>
</feature>
<feature type="compositionally biased region" description="Low complexity" evidence="2">
    <location>
        <begin position="309"/>
        <end position="332"/>
    </location>
</feature>
<feature type="compositionally biased region" description="Polar residues" evidence="2">
    <location>
        <begin position="333"/>
        <end position="345"/>
    </location>
</feature>
<evidence type="ECO:0000313" key="5">
    <source>
        <dbReference type="RefSeq" id="XP_011311346.1"/>
    </source>
</evidence>
<dbReference type="InterPro" id="IPR021950">
    <property type="entry name" value="Spt20"/>
</dbReference>
<organism evidence="4 5">
    <name type="scientific">Fopius arisanus</name>
    <dbReference type="NCBI Taxonomy" id="64838"/>
    <lineage>
        <taxon>Eukaryota</taxon>
        <taxon>Metazoa</taxon>
        <taxon>Ecdysozoa</taxon>
        <taxon>Arthropoda</taxon>
        <taxon>Hexapoda</taxon>
        <taxon>Insecta</taxon>
        <taxon>Pterygota</taxon>
        <taxon>Neoptera</taxon>
        <taxon>Endopterygota</taxon>
        <taxon>Hymenoptera</taxon>
        <taxon>Apocrita</taxon>
        <taxon>Ichneumonoidea</taxon>
        <taxon>Braconidae</taxon>
        <taxon>Opiinae</taxon>
        <taxon>Fopius</taxon>
    </lineage>
</organism>
<name>A0A9R1TLU0_9HYME</name>
<dbReference type="RefSeq" id="XP_011311346.1">
    <property type="nucleotide sequence ID" value="XM_011313044.1"/>
</dbReference>
<feature type="compositionally biased region" description="Polar residues" evidence="2">
    <location>
        <begin position="1195"/>
        <end position="1207"/>
    </location>
</feature>
<dbReference type="GeneID" id="105271473"/>
<feature type="domain" description="Spt20-like SEP" evidence="3">
    <location>
        <begin position="100"/>
        <end position="250"/>
    </location>
</feature>
<feature type="compositionally biased region" description="Pro residues" evidence="2">
    <location>
        <begin position="379"/>
        <end position="392"/>
    </location>
</feature>
<dbReference type="PANTHER" id="PTHR13526">
    <property type="entry name" value="TRANSCRIPTION FACTOR SPT20 HOMOLOG"/>
    <property type="match status" value="1"/>
</dbReference>
<keyword evidence="4" id="KW-1185">Reference proteome</keyword>
<reference evidence="5" key="1">
    <citation type="submission" date="2025-08" db="UniProtKB">
        <authorList>
            <consortium name="RefSeq"/>
        </authorList>
    </citation>
    <scope>IDENTIFICATION</scope>
    <source>
        <strain evidence="5">USDA-PBARC FA_bdor</strain>
        <tissue evidence="5">Whole organism</tissue>
    </source>
</reference>
<accession>A0A9R1TLU0</accession>
<dbReference type="CTD" id="39522"/>
<feature type="region of interest" description="Disordered" evidence="2">
    <location>
        <begin position="743"/>
        <end position="780"/>
    </location>
</feature>
<dbReference type="GO" id="GO:0003712">
    <property type="term" value="F:transcription coregulator activity"/>
    <property type="evidence" value="ECO:0007669"/>
    <property type="project" value="InterPro"/>
</dbReference>
<sequence>MISTENGSSGIDEACVKAQNMINRVLSVTMDWRDGEPQESPLSQGLTVNGHSHSIQSKLTRLYLEELRKAPHATPDSVLSNLENECDLLGRLVEREGFHTLIVNLYAGNKGYSLGIRNNDKLTKNASKLDKSSFVAETQLMGYEQGEFLSCIDNGQLPAVLAEQLERNHSHLFYDGCIIAEVRDYRKGFCHNRAEIYHVLLKPTTQSVLSDVSTLTNDGEWSHEERLILESRLIAATQGPLCLDPNPVGALASTRLRHNRSLLTDTQLVRQAKKYSQVTVNRKRKLEQLLQVSEFNSSGDSVIDSIGENSISNSYKGSSNSSDDNSSRNTMNHNSSSSNKTCSGNGYVTIQQLQERVRAKRIQGGQGGPGQSSSVITACPPPSLQNPPLLPPNTPVDVLNYAKAYERPRETKDCLAQLIEEYILETERGQGRIYHIKLSILQRPSNSEYLGELYVDRDYREGERNGSSCRFTLGTRVQANHYMQQFTEIFTEEGRKNVRIKHVVPGQAPRVTCTPGMQRAQQQQAQQLAIAQQFQQQILSRAQTQIAINNAPTITKPPLTQERVPANCQGEGINQSLPSQLQTIKSEPIVQSLPNGLASALGAAAAAAAAAQIDATCATTAPPPAPSISSGSVTSQCLTSLPTDSAPMNSINTPGILVFQQKSCTPAVNNVSQSTNVPVLQAQLQATAQNTITSESASQPEITFKKHSTNPAISALVTSLMNSAQQFQQQAAANAAAAALSSASQSQSQTPSQSQTQIQVPSQNQSPTQTQQQAQTASTKTNNAAILSLLNSSPANSLQQKNQGTRRISLNASIPPRVIGHGNVITVPNTTGQVRVSFGSALTSQLTGKQQSVKATAVRLARVQDSTSTLGLSMPGLSALLAGTPSADNPIPGINTASTLLERLTASSNHGSQPASPMPSPSPTNVSLQGVNLTNLPGSINGLQNVQVSFPGLSQSITMPLNVSAATASVTPTGVIVSLPISSGSNICTTVSSMINATVVTTAVAGTTPTVVIANPANTHLSLPIAQIIPSGVKGLTQQTQNIRNTNTVALSQSGQAIQLVGSHRPRLNQITRKAQPNQVTSAVLPNQLVTVAKTVTASQLILSGNKQVLTPIMATTKPLLMATQANQAIQATPSSQTVPGNKHALLTKSLHARASATGQIASQTQGIGVTSLSQQQLQQLQQCLVAQQKATAVAASNSPNRSQIQPRGTVPPSADESL</sequence>
<dbReference type="Proteomes" id="UP000694866">
    <property type="component" value="Unplaced"/>
</dbReference>
<evidence type="ECO:0000256" key="2">
    <source>
        <dbReference type="SAM" id="MobiDB-lite"/>
    </source>
</evidence>
<evidence type="ECO:0000313" key="4">
    <source>
        <dbReference type="Proteomes" id="UP000694866"/>
    </source>
</evidence>
<protein>
    <submittedName>
        <fullName evidence="5">Uncharacterized protein Spt20</fullName>
    </submittedName>
</protein>
<dbReference type="GO" id="GO:0006357">
    <property type="term" value="P:regulation of transcription by RNA polymerase II"/>
    <property type="evidence" value="ECO:0007669"/>
    <property type="project" value="TreeGrafter"/>
</dbReference>
<dbReference type="OrthoDB" id="1932706at2759"/>
<proteinExistence type="inferred from homology"/>
<evidence type="ECO:0000256" key="1">
    <source>
        <dbReference type="ARBA" id="ARBA00009112"/>
    </source>
</evidence>
<dbReference type="InterPro" id="IPR046468">
    <property type="entry name" value="Spt20-like_SEP"/>
</dbReference>
<evidence type="ECO:0000259" key="3">
    <source>
        <dbReference type="Pfam" id="PF12090"/>
    </source>
</evidence>